<accession>A0ABD3VZM9</accession>
<name>A0ABD3VZM9_SINWO</name>
<evidence type="ECO:0000313" key="2">
    <source>
        <dbReference type="Proteomes" id="UP001634394"/>
    </source>
</evidence>
<keyword evidence="2" id="KW-1185">Reference proteome</keyword>
<gene>
    <name evidence="1" type="ORF">ACJMK2_044134</name>
</gene>
<dbReference type="AlphaFoldDB" id="A0ABD3VZM9"/>
<dbReference type="Proteomes" id="UP001634394">
    <property type="component" value="Unassembled WGS sequence"/>
</dbReference>
<sequence length="183" mass="20677">MDACKAISLFNIHSNRHGAASLALKLGQSLQKCAQIIVSQAIENQDKDLQVKVEEFIKLLEINWTEEIASNALKTLHEGKRNTSHKMLPLADNVKSLTDYLKKMAEENTYKSLISSTEKNAVKKYWVELSEIVLAQTILFNRRRAGNVSKMTIEKYTNTHKADIDDTITNSLTDLEKAVQDLD</sequence>
<reference evidence="1 2" key="1">
    <citation type="submission" date="2024-11" db="EMBL/GenBank/DDBJ databases">
        <title>Chromosome-level genome assembly of the freshwater bivalve Anodonta woodiana.</title>
        <authorList>
            <person name="Chen X."/>
        </authorList>
    </citation>
    <scope>NUCLEOTIDE SEQUENCE [LARGE SCALE GENOMIC DNA]</scope>
    <source>
        <strain evidence="1">MN2024</strain>
        <tissue evidence="1">Gills</tissue>
    </source>
</reference>
<dbReference type="PANTHER" id="PTHR33480">
    <property type="entry name" value="SET DOMAIN-CONTAINING PROTEIN-RELATED"/>
    <property type="match status" value="1"/>
</dbReference>
<evidence type="ECO:0000313" key="1">
    <source>
        <dbReference type="EMBL" id="KAL3866881.1"/>
    </source>
</evidence>
<dbReference type="EMBL" id="JBJQND010000009">
    <property type="protein sequence ID" value="KAL3866881.1"/>
    <property type="molecule type" value="Genomic_DNA"/>
</dbReference>
<dbReference type="PANTHER" id="PTHR33480:SF5">
    <property type="entry name" value="SI:DKEY-51D8.9"/>
    <property type="match status" value="1"/>
</dbReference>
<proteinExistence type="predicted"/>
<protein>
    <submittedName>
        <fullName evidence="1">Uncharacterized protein</fullName>
    </submittedName>
</protein>
<organism evidence="1 2">
    <name type="scientific">Sinanodonta woodiana</name>
    <name type="common">Chinese pond mussel</name>
    <name type="synonym">Anodonta woodiana</name>
    <dbReference type="NCBI Taxonomy" id="1069815"/>
    <lineage>
        <taxon>Eukaryota</taxon>
        <taxon>Metazoa</taxon>
        <taxon>Spiralia</taxon>
        <taxon>Lophotrochozoa</taxon>
        <taxon>Mollusca</taxon>
        <taxon>Bivalvia</taxon>
        <taxon>Autobranchia</taxon>
        <taxon>Heteroconchia</taxon>
        <taxon>Palaeoheterodonta</taxon>
        <taxon>Unionida</taxon>
        <taxon>Unionoidea</taxon>
        <taxon>Unionidae</taxon>
        <taxon>Unioninae</taxon>
        <taxon>Sinanodonta</taxon>
    </lineage>
</organism>
<comment type="caution">
    <text evidence="1">The sequence shown here is derived from an EMBL/GenBank/DDBJ whole genome shotgun (WGS) entry which is preliminary data.</text>
</comment>